<dbReference type="InterPro" id="IPR058625">
    <property type="entry name" value="MdtA-like_BSH"/>
</dbReference>
<dbReference type="InterPro" id="IPR006143">
    <property type="entry name" value="RND_pump_MFP"/>
</dbReference>
<dbReference type="PANTHER" id="PTHR30469">
    <property type="entry name" value="MULTIDRUG RESISTANCE PROTEIN MDTA"/>
    <property type="match status" value="1"/>
</dbReference>
<keyword evidence="3" id="KW-0732">Signal</keyword>
<feature type="chain" id="PRO_5014724908" evidence="3">
    <location>
        <begin position="20"/>
        <end position="387"/>
    </location>
</feature>
<sequence length="387" mass="41170">MRHALLVCAVVAGAAPLTACQPSQEAPAPPPVRPVLTTLAQPTDSVIFGPFAGTVEPRYQSQLGFQIGGRVVARDVTVGDVVKKGQRLAALDPIVSRFDLSRAEAELSDAKAQAENATATEARTRRLMEGGNVTQAQLDAAVARRDTAQARLSQAGASLQKARDQIGYTELRADFDGVVTQRLAEIGQVVNPGQGIVTLARPETREAVVDIPETPAGAMPKDGLFTVVLQSAPEITARGRVREVAPFAEAGTRTRRVRLTLEEPGPAFRLGATITVALERRIERRFVLPATALLDADGRRSVWIVPAADKRGDDKADGQAAVQEAVQGDEPGDRHVERRDVTLDGDGPDGNGRIAVRTGLKPGERVVVAGAHSLRDGQTVRLADDRN</sequence>
<feature type="domain" description="Multidrug resistance protein MdtA-like barrel-sandwich hybrid" evidence="5">
    <location>
        <begin position="63"/>
        <end position="194"/>
    </location>
</feature>
<dbReference type="NCBIfam" id="TIGR01730">
    <property type="entry name" value="RND_mfp"/>
    <property type="match status" value="1"/>
</dbReference>
<evidence type="ECO:0000259" key="5">
    <source>
        <dbReference type="Pfam" id="PF25917"/>
    </source>
</evidence>
<evidence type="ECO:0000259" key="6">
    <source>
        <dbReference type="Pfam" id="PF25954"/>
    </source>
</evidence>
<dbReference type="Proteomes" id="UP000233769">
    <property type="component" value="Chromosome tk0001"/>
</dbReference>
<dbReference type="Pfam" id="PF25954">
    <property type="entry name" value="Beta-barrel_RND_2"/>
    <property type="match status" value="1"/>
</dbReference>
<dbReference type="SUPFAM" id="SSF111369">
    <property type="entry name" value="HlyD-like secretion proteins"/>
    <property type="match status" value="1"/>
</dbReference>
<dbReference type="Gene3D" id="2.40.420.20">
    <property type="match status" value="1"/>
</dbReference>
<evidence type="ECO:0000256" key="2">
    <source>
        <dbReference type="SAM" id="MobiDB-lite"/>
    </source>
</evidence>
<dbReference type="AlphaFoldDB" id="A0A2N9AK57"/>
<dbReference type="GO" id="GO:1990281">
    <property type="term" value="C:efflux pump complex"/>
    <property type="evidence" value="ECO:0007669"/>
    <property type="project" value="TreeGrafter"/>
</dbReference>
<proteinExistence type="inferred from homology"/>
<dbReference type="GO" id="GO:0015562">
    <property type="term" value="F:efflux transmembrane transporter activity"/>
    <property type="evidence" value="ECO:0007669"/>
    <property type="project" value="TreeGrafter"/>
</dbReference>
<organism evidence="7 8">
    <name type="scientific">Methylorubrum extorquens</name>
    <name type="common">Methylobacterium dichloromethanicum</name>
    <name type="synonym">Methylobacterium extorquens</name>
    <dbReference type="NCBI Taxonomy" id="408"/>
    <lineage>
        <taxon>Bacteria</taxon>
        <taxon>Pseudomonadati</taxon>
        <taxon>Pseudomonadota</taxon>
        <taxon>Alphaproteobacteria</taxon>
        <taxon>Hyphomicrobiales</taxon>
        <taxon>Methylobacteriaceae</taxon>
        <taxon>Methylorubrum</taxon>
    </lineage>
</organism>
<dbReference type="InterPro" id="IPR058792">
    <property type="entry name" value="Beta-barrel_RND_2"/>
</dbReference>
<dbReference type="Gene3D" id="1.10.287.470">
    <property type="entry name" value="Helix hairpin bin"/>
    <property type="match status" value="1"/>
</dbReference>
<evidence type="ECO:0000256" key="1">
    <source>
        <dbReference type="ARBA" id="ARBA00009477"/>
    </source>
</evidence>
<dbReference type="InterPro" id="IPR058624">
    <property type="entry name" value="MdtA-like_HH"/>
</dbReference>
<feature type="domain" description="Multidrug resistance protein MdtA-like alpha-helical hairpin" evidence="4">
    <location>
        <begin position="100"/>
        <end position="169"/>
    </location>
</feature>
<evidence type="ECO:0000313" key="7">
    <source>
        <dbReference type="EMBL" id="SOR27693.1"/>
    </source>
</evidence>
<gene>
    <name evidence="7" type="primary">cliB</name>
    <name evidence="7" type="ORF">TK0001_1091</name>
</gene>
<reference evidence="8" key="1">
    <citation type="submission" date="2017-10" db="EMBL/GenBank/DDBJ databases">
        <authorList>
            <person name="Regsiter A."/>
            <person name="William W."/>
        </authorList>
    </citation>
    <scope>NUCLEOTIDE SEQUENCE [LARGE SCALE GENOMIC DNA]</scope>
</reference>
<feature type="domain" description="CusB-like beta-barrel" evidence="6">
    <location>
        <begin position="208"/>
        <end position="279"/>
    </location>
</feature>
<feature type="signal peptide" evidence="3">
    <location>
        <begin position="1"/>
        <end position="19"/>
    </location>
</feature>
<evidence type="ECO:0000313" key="8">
    <source>
        <dbReference type="Proteomes" id="UP000233769"/>
    </source>
</evidence>
<dbReference type="Gene3D" id="2.40.50.100">
    <property type="match status" value="1"/>
</dbReference>
<dbReference type="Pfam" id="PF25917">
    <property type="entry name" value="BSH_RND"/>
    <property type="match status" value="1"/>
</dbReference>
<dbReference type="Pfam" id="PF25876">
    <property type="entry name" value="HH_MFP_RND"/>
    <property type="match status" value="1"/>
</dbReference>
<evidence type="ECO:0000256" key="3">
    <source>
        <dbReference type="SAM" id="SignalP"/>
    </source>
</evidence>
<accession>A0A2N9AK57</accession>
<dbReference type="PANTHER" id="PTHR30469:SF15">
    <property type="entry name" value="HLYD FAMILY OF SECRETION PROTEINS"/>
    <property type="match status" value="1"/>
</dbReference>
<name>A0A2N9AK57_METEX</name>
<feature type="compositionally biased region" description="Basic and acidic residues" evidence="2">
    <location>
        <begin position="331"/>
        <end position="342"/>
    </location>
</feature>
<evidence type="ECO:0000259" key="4">
    <source>
        <dbReference type="Pfam" id="PF25876"/>
    </source>
</evidence>
<protein>
    <submittedName>
        <fullName evidence="7">RND efflux transporter, MFP subunit</fullName>
    </submittedName>
</protein>
<dbReference type="EMBL" id="LT962688">
    <property type="protein sequence ID" value="SOR27693.1"/>
    <property type="molecule type" value="Genomic_DNA"/>
</dbReference>
<comment type="similarity">
    <text evidence="1">Belongs to the membrane fusion protein (MFP) (TC 8.A.1) family.</text>
</comment>
<feature type="region of interest" description="Disordered" evidence="2">
    <location>
        <begin position="310"/>
        <end position="357"/>
    </location>
</feature>
<dbReference type="Gene3D" id="2.40.30.170">
    <property type="match status" value="1"/>
</dbReference>